<protein>
    <submittedName>
        <fullName evidence="1">Uncharacterized protein</fullName>
    </submittedName>
</protein>
<evidence type="ECO:0000313" key="1">
    <source>
        <dbReference type="EMBL" id="GBM74744.1"/>
    </source>
</evidence>
<dbReference type="AlphaFoldDB" id="A0A4Y2IAQ0"/>
<proteinExistence type="predicted"/>
<evidence type="ECO:0000313" key="2">
    <source>
        <dbReference type="Proteomes" id="UP000499080"/>
    </source>
</evidence>
<organism evidence="1 2">
    <name type="scientific">Araneus ventricosus</name>
    <name type="common">Orbweaver spider</name>
    <name type="synonym">Epeira ventricosa</name>
    <dbReference type="NCBI Taxonomy" id="182803"/>
    <lineage>
        <taxon>Eukaryota</taxon>
        <taxon>Metazoa</taxon>
        <taxon>Ecdysozoa</taxon>
        <taxon>Arthropoda</taxon>
        <taxon>Chelicerata</taxon>
        <taxon>Arachnida</taxon>
        <taxon>Araneae</taxon>
        <taxon>Araneomorphae</taxon>
        <taxon>Entelegynae</taxon>
        <taxon>Araneoidea</taxon>
        <taxon>Araneidae</taxon>
        <taxon>Araneus</taxon>
    </lineage>
</organism>
<name>A0A4Y2IAQ0_ARAVE</name>
<keyword evidence="2" id="KW-1185">Reference proteome</keyword>
<dbReference type="OrthoDB" id="7192102at2759"/>
<comment type="caution">
    <text evidence="1">The sequence shown here is derived from an EMBL/GenBank/DDBJ whole genome shotgun (WGS) entry which is preliminary data.</text>
</comment>
<accession>A0A4Y2IAQ0</accession>
<sequence length="88" mass="10053">MKNMKTFGGLTHGRGVSDSVLSRLTQGMIALQHISDGIEKFCSVDLISSDQHLKISDSRVQRDNDDCRKMVEWFKHYNPFPENSNLIQ</sequence>
<gene>
    <name evidence="1" type="ORF">AVEN_197989_1</name>
</gene>
<dbReference type="Proteomes" id="UP000499080">
    <property type="component" value="Unassembled WGS sequence"/>
</dbReference>
<reference evidence="1 2" key="1">
    <citation type="journal article" date="2019" name="Sci. Rep.">
        <title>Orb-weaving spider Araneus ventricosus genome elucidates the spidroin gene catalogue.</title>
        <authorList>
            <person name="Kono N."/>
            <person name="Nakamura H."/>
            <person name="Ohtoshi R."/>
            <person name="Moran D.A.P."/>
            <person name="Shinohara A."/>
            <person name="Yoshida Y."/>
            <person name="Fujiwara M."/>
            <person name="Mori M."/>
            <person name="Tomita M."/>
            <person name="Arakawa K."/>
        </authorList>
    </citation>
    <scope>NUCLEOTIDE SEQUENCE [LARGE SCALE GENOMIC DNA]</scope>
</reference>
<dbReference type="EMBL" id="BGPR01002513">
    <property type="protein sequence ID" value="GBM74744.1"/>
    <property type="molecule type" value="Genomic_DNA"/>
</dbReference>